<dbReference type="Pfam" id="PF08808">
    <property type="entry name" value="RES"/>
    <property type="match status" value="1"/>
</dbReference>
<evidence type="ECO:0000313" key="3">
    <source>
        <dbReference type="Proteomes" id="UP000011021"/>
    </source>
</evidence>
<feature type="domain" description="RES" evidence="1">
    <location>
        <begin position="64"/>
        <end position="208"/>
    </location>
</feature>
<dbReference type="SMART" id="SM00953">
    <property type="entry name" value="RES"/>
    <property type="match status" value="1"/>
</dbReference>
<proteinExistence type="predicted"/>
<keyword evidence="3" id="KW-1185">Reference proteome</keyword>
<comment type="caution">
    <text evidence="2">The sequence shown here is derived from an EMBL/GenBank/DDBJ whole genome shotgun (WGS) entry which is preliminary data.</text>
</comment>
<dbReference type="eggNOG" id="ENOG502ZC2V">
    <property type="taxonomic scope" value="Bacteria"/>
</dbReference>
<evidence type="ECO:0000259" key="1">
    <source>
        <dbReference type="SMART" id="SM00953"/>
    </source>
</evidence>
<dbReference type="HOGENOM" id="CLU_102935_0_0_4"/>
<accession>E7RWA4</accession>
<dbReference type="AlphaFoldDB" id="E7RWA4"/>
<dbReference type="Proteomes" id="UP000011021">
    <property type="component" value="Unassembled WGS sequence"/>
</dbReference>
<sequence>MAERQPGVTVDAVIPEGQEAGGRFLSADIPAPSAGLDLSMIILPVDSILHRVHLEDYGATAFNPGVHGNARFSPICNAEGQPIPTLYAGASLACALMETVFHDVPHVPGFKSLDRARFIRQVHSTLTLRQPLQLVDLASIPLRRLGISRRQLIDTEKDTYPLTRRWAEAIHTQCPSAQGLSWISRQDDSARALMLFGDRIEVGALVQSEASSPLLDEAGTCCDAVLDLAERLGVCIVSAQ</sequence>
<gene>
    <name evidence="2" type="ORF">HMPREF0551_0767</name>
</gene>
<dbReference type="EMBL" id="AEQP01000003">
    <property type="protein sequence ID" value="EFV95279.1"/>
    <property type="molecule type" value="Genomic_DNA"/>
</dbReference>
<organism evidence="2 3">
    <name type="scientific">Lautropia mirabilis ATCC 51599</name>
    <dbReference type="NCBI Taxonomy" id="887898"/>
    <lineage>
        <taxon>Bacteria</taxon>
        <taxon>Pseudomonadati</taxon>
        <taxon>Pseudomonadota</taxon>
        <taxon>Betaproteobacteria</taxon>
        <taxon>Burkholderiales</taxon>
        <taxon>Burkholderiaceae</taxon>
        <taxon>Lautropia</taxon>
    </lineage>
</organism>
<dbReference type="STRING" id="887898.HMPREF0551_0767"/>
<dbReference type="InterPro" id="IPR014914">
    <property type="entry name" value="RES_dom"/>
</dbReference>
<name>E7RWA4_9BURK</name>
<reference evidence="2 3" key="1">
    <citation type="submission" date="2010-12" db="EMBL/GenBank/DDBJ databases">
        <authorList>
            <person name="Muzny D."/>
            <person name="Qin X."/>
            <person name="Deng J."/>
            <person name="Jiang H."/>
            <person name="Liu Y."/>
            <person name="Qu J."/>
            <person name="Song X.-Z."/>
            <person name="Zhang L."/>
            <person name="Thornton R."/>
            <person name="Coyle M."/>
            <person name="Francisco L."/>
            <person name="Jackson L."/>
            <person name="Javaid M."/>
            <person name="Korchina V."/>
            <person name="Kovar C."/>
            <person name="Mata R."/>
            <person name="Mathew T."/>
            <person name="Ngo R."/>
            <person name="Nguyen L."/>
            <person name="Nguyen N."/>
            <person name="Okwuonu G."/>
            <person name="Ongeri F."/>
            <person name="Pham C."/>
            <person name="Simmons D."/>
            <person name="Wilczek-Boney K."/>
            <person name="Hale W."/>
            <person name="Jakkamsetti A."/>
            <person name="Pham P."/>
            <person name="Ruth R."/>
            <person name="San Lucas F."/>
            <person name="Warren J."/>
            <person name="Zhang J."/>
            <person name="Zhao Z."/>
            <person name="Zhou C."/>
            <person name="Zhu D."/>
            <person name="Lee S."/>
            <person name="Bess C."/>
            <person name="Blankenburg K."/>
            <person name="Forbes L."/>
            <person name="Fu Q."/>
            <person name="Gubbala S."/>
            <person name="Hirani K."/>
            <person name="Jayaseelan J.C."/>
            <person name="Lara F."/>
            <person name="Munidasa M."/>
            <person name="Palculict T."/>
            <person name="Patil S."/>
            <person name="Pu L.-L."/>
            <person name="Saada N."/>
            <person name="Tang L."/>
            <person name="Weissenberger G."/>
            <person name="Zhu Y."/>
            <person name="Hemphill L."/>
            <person name="Shang Y."/>
            <person name="Youmans B."/>
            <person name="Ayvaz T."/>
            <person name="Ross M."/>
            <person name="Santibanez J."/>
            <person name="Aqrawi P."/>
            <person name="Gross S."/>
            <person name="Joshi V."/>
            <person name="Fowler G."/>
            <person name="Nazareth L."/>
            <person name="Reid J."/>
            <person name="Worley K."/>
            <person name="Petrosino J."/>
            <person name="Highlander S."/>
            <person name="Gibbs R."/>
        </authorList>
    </citation>
    <scope>NUCLEOTIDE SEQUENCE [LARGE SCALE GENOMIC DNA]</scope>
    <source>
        <strain evidence="2 3">ATCC 51599</strain>
    </source>
</reference>
<evidence type="ECO:0000313" key="2">
    <source>
        <dbReference type="EMBL" id="EFV95279.1"/>
    </source>
</evidence>
<protein>
    <submittedName>
        <fullName evidence="2">RES domain protein</fullName>
    </submittedName>
</protein>